<evidence type="ECO:0000313" key="11">
    <source>
        <dbReference type="Proteomes" id="UP000199312"/>
    </source>
</evidence>
<comment type="subcellular location">
    <subcellularLocation>
        <location evidence="1 7">Cell outer membrane</location>
        <topology evidence="1 7">Multi-pass membrane protein</topology>
    </subcellularLocation>
</comment>
<keyword evidence="8" id="KW-0732">Signal</keyword>
<evidence type="ECO:0000256" key="5">
    <source>
        <dbReference type="ARBA" id="ARBA00023136"/>
    </source>
</evidence>
<organism evidence="10 11">
    <name type="scientific">Lutibacter maritimus</name>
    <dbReference type="NCBI Taxonomy" id="593133"/>
    <lineage>
        <taxon>Bacteria</taxon>
        <taxon>Pseudomonadati</taxon>
        <taxon>Bacteroidota</taxon>
        <taxon>Flavobacteriia</taxon>
        <taxon>Flavobacteriales</taxon>
        <taxon>Flavobacteriaceae</taxon>
        <taxon>Lutibacter</taxon>
    </lineage>
</organism>
<evidence type="ECO:0000256" key="2">
    <source>
        <dbReference type="ARBA" id="ARBA00022448"/>
    </source>
</evidence>
<keyword evidence="2 7" id="KW-0813">Transport</keyword>
<dbReference type="InterPro" id="IPR012910">
    <property type="entry name" value="Plug_dom"/>
</dbReference>
<name>A0A1I6PZP1_9FLAO</name>
<evidence type="ECO:0000256" key="7">
    <source>
        <dbReference type="PROSITE-ProRule" id="PRU01360"/>
    </source>
</evidence>
<dbReference type="InterPro" id="IPR036942">
    <property type="entry name" value="Beta-barrel_TonB_sf"/>
</dbReference>
<feature type="chain" id="PRO_5011573269" evidence="8">
    <location>
        <begin position="28"/>
        <end position="1039"/>
    </location>
</feature>
<keyword evidence="11" id="KW-1185">Reference proteome</keyword>
<proteinExistence type="inferred from homology"/>
<evidence type="ECO:0000256" key="1">
    <source>
        <dbReference type="ARBA" id="ARBA00004571"/>
    </source>
</evidence>
<dbReference type="PROSITE" id="PS52016">
    <property type="entry name" value="TONB_DEPENDENT_REC_3"/>
    <property type="match status" value="1"/>
</dbReference>
<dbReference type="Gene3D" id="2.40.170.20">
    <property type="entry name" value="TonB-dependent receptor, beta-barrel domain"/>
    <property type="match status" value="1"/>
</dbReference>
<dbReference type="AlphaFoldDB" id="A0A1I6PZP1"/>
<gene>
    <name evidence="10" type="ORF">SAMN04488006_1358</name>
</gene>
<keyword evidence="3 7" id="KW-1134">Transmembrane beta strand</keyword>
<dbReference type="Gene3D" id="2.60.40.1120">
    <property type="entry name" value="Carboxypeptidase-like, regulatory domain"/>
    <property type="match status" value="1"/>
</dbReference>
<dbReference type="Gene3D" id="2.170.130.10">
    <property type="entry name" value="TonB-dependent receptor, plug domain"/>
    <property type="match status" value="1"/>
</dbReference>
<dbReference type="NCBIfam" id="TIGR04056">
    <property type="entry name" value="OMP_RagA_SusC"/>
    <property type="match status" value="1"/>
</dbReference>
<feature type="signal peptide" evidence="8">
    <location>
        <begin position="1"/>
        <end position="27"/>
    </location>
</feature>
<dbReference type="Pfam" id="PF13715">
    <property type="entry name" value="CarbopepD_reg_2"/>
    <property type="match status" value="1"/>
</dbReference>
<evidence type="ECO:0000256" key="4">
    <source>
        <dbReference type="ARBA" id="ARBA00022692"/>
    </source>
</evidence>
<dbReference type="InterPro" id="IPR039426">
    <property type="entry name" value="TonB-dep_rcpt-like"/>
</dbReference>
<dbReference type="SUPFAM" id="SSF49464">
    <property type="entry name" value="Carboxypeptidase regulatory domain-like"/>
    <property type="match status" value="1"/>
</dbReference>
<evidence type="ECO:0000256" key="3">
    <source>
        <dbReference type="ARBA" id="ARBA00022452"/>
    </source>
</evidence>
<protein>
    <submittedName>
        <fullName evidence="10">TonB-linked outer membrane protein, SusC/RagA family</fullName>
    </submittedName>
</protein>
<dbReference type="EMBL" id="FOZP01000003">
    <property type="protein sequence ID" value="SFS45540.1"/>
    <property type="molecule type" value="Genomic_DNA"/>
</dbReference>
<keyword evidence="4 7" id="KW-0812">Transmembrane</keyword>
<evidence type="ECO:0000313" key="10">
    <source>
        <dbReference type="EMBL" id="SFS45540.1"/>
    </source>
</evidence>
<dbReference type="SUPFAM" id="SSF56935">
    <property type="entry name" value="Porins"/>
    <property type="match status" value="1"/>
</dbReference>
<dbReference type="InterPro" id="IPR008969">
    <property type="entry name" value="CarboxyPept-like_regulatory"/>
</dbReference>
<accession>A0A1I6PZP1</accession>
<dbReference type="InterPro" id="IPR023997">
    <property type="entry name" value="TonB-dep_OMP_SusC/RagA_CS"/>
</dbReference>
<evidence type="ECO:0000256" key="6">
    <source>
        <dbReference type="ARBA" id="ARBA00023237"/>
    </source>
</evidence>
<reference evidence="11" key="1">
    <citation type="submission" date="2016-10" db="EMBL/GenBank/DDBJ databases">
        <authorList>
            <person name="Varghese N."/>
            <person name="Submissions S."/>
        </authorList>
    </citation>
    <scope>NUCLEOTIDE SEQUENCE [LARGE SCALE GENOMIC DNA]</scope>
    <source>
        <strain evidence="11">DSM 24450</strain>
    </source>
</reference>
<dbReference type="GO" id="GO:0009279">
    <property type="term" value="C:cell outer membrane"/>
    <property type="evidence" value="ECO:0007669"/>
    <property type="project" value="UniProtKB-SubCell"/>
</dbReference>
<dbReference type="Pfam" id="PF07715">
    <property type="entry name" value="Plug"/>
    <property type="match status" value="1"/>
</dbReference>
<dbReference type="STRING" id="593133.SAMN04488006_1358"/>
<dbReference type="Proteomes" id="UP000199312">
    <property type="component" value="Unassembled WGS sequence"/>
</dbReference>
<dbReference type="InterPro" id="IPR023996">
    <property type="entry name" value="TonB-dep_OMP_SusC/RagA"/>
</dbReference>
<evidence type="ECO:0000256" key="8">
    <source>
        <dbReference type="SAM" id="SignalP"/>
    </source>
</evidence>
<feature type="domain" description="TonB-dependent receptor plug" evidence="9">
    <location>
        <begin position="126"/>
        <end position="222"/>
    </location>
</feature>
<keyword evidence="6 7" id="KW-0998">Cell outer membrane</keyword>
<comment type="similarity">
    <text evidence="7">Belongs to the TonB-dependent receptor family.</text>
</comment>
<dbReference type="InterPro" id="IPR037066">
    <property type="entry name" value="Plug_dom_sf"/>
</dbReference>
<dbReference type="NCBIfam" id="TIGR04057">
    <property type="entry name" value="SusC_RagA_signa"/>
    <property type="match status" value="1"/>
</dbReference>
<keyword evidence="5 7" id="KW-0472">Membrane</keyword>
<sequence>MKFRLFTKKVRLLFSLFLFLGIFVVTAQTIEINGTVIDANEIPLPGVSIVVKNTTKGTTTDFEGKFTLSNIQKGEKLVFSFIGYKTIEIVINNADNLNIILTEDTQTLNEVVVTALGIKREEKALGYAVQKVVGESLQTVRGVDVGTSLTGKISGLKVLNSTEFGAAPDIQIRGENPLLVIDGVPYQNMTLRDVAADDIESMSVLKGATASALYGFRGQGGAILITTKKSGKSGLSVSINSGSMFTAGYLAIPELQSTFGRTVSSATNTYDRSANGSWGVPMDGREVIQWDPISKTLVPMPYLPIGKDNFNNFLEQGYILNNSISVLQQGENGSFRISATKVDNVGQYPNSKFNKYSYSIGGEMKADKFSLSSTMSYSKQTSPNLGFNGYRAYDPMYSMLIWGTGDWDVRDYKDYWLVKNEVQNSSYTAGANNPYFDRNERTRSANKDILNGMLSVNYDINSWLKLTNRVGFDTYSNVQEVTVSMGSFQGAGTAKVIDGGTEIWGESRKGSFNKGIARGYSLNEDLMFIFNKKVNDFTVDGLFGGSISYNQDEGLESLTKGGLSIPGFYSLKASVLPVYVNSRIHKQQVNSLYGRFGVSYKGIAFAETTLRNDWTSTLSKDNRSYLYPSFSASFVASELLPKSDWLSFWKIRASQTTAKKPAGIYDINTAYSITPNAWGSLTSASYPGSIRGADLRAESSSTFEIGTAMKFFKKRAALDVSYYNKRMYDFLKSTTISPASGYYSNYVNIDEEITRKGIEVSVDVTPFKTEDWQWDLNLNWSKYARYYTKLDDEFSTDQPWVKEGSRVDHYIINDYLKDSEGNIIHSNGLPQYSKFGSKFGNYDPDWIWGLNSSLKYKNWMLQVSFDGRVGGLAQTGTEMYMWISGSHPDSVVPERMLDATQPGTSNYVGQGVKIVSGDVTFDTYGNIVTDTRTYAPNDVAVTYKNYISKYHKGTAWGGSPSPVDTYSTTFFKMREMSITYVLPKDVTNKLNAKNISVSAIGQNLLLWAKDFKYSDPDGGSDDFSDPSQRYLGFNLKLDF</sequence>
<dbReference type="RefSeq" id="WP_218157804.1">
    <property type="nucleotide sequence ID" value="NZ_FOZP01000003.1"/>
</dbReference>
<evidence type="ECO:0000259" key="9">
    <source>
        <dbReference type="Pfam" id="PF07715"/>
    </source>
</evidence>